<evidence type="ECO:0000256" key="11">
    <source>
        <dbReference type="SAM" id="Coils"/>
    </source>
</evidence>
<evidence type="ECO:0000259" key="12">
    <source>
        <dbReference type="PROSITE" id="PS50937"/>
    </source>
</evidence>
<dbReference type="SUPFAM" id="SSF46955">
    <property type="entry name" value="Putative DNA-binding domain"/>
    <property type="match status" value="1"/>
</dbReference>
<dbReference type="RefSeq" id="WP_091715786.1">
    <property type="nucleotide sequence ID" value="NZ_FOSH01000020.1"/>
</dbReference>
<evidence type="ECO:0000256" key="5">
    <source>
        <dbReference type="ARBA" id="ARBA00022914"/>
    </source>
</evidence>
<keyword evidence="5" id="KW-0476">Mercury</keyword>
<keyword evidence="7" id="KW-0238">DNA-binding</keyword>
<proteinExistence type="predicted"/>
<evidence type="ECO:0000313" key="14">
    <source>
        <dbReference type="Proteomes" id="UP000198924"/>
    </source>
</evidence>
<organism evidence="13 14">
    <name type="scientific">Methylophaga sulfidovorans</name>
    <dbReference type="NCBI Taxonomy" id="45496"/>
    <lineage>
        <taxon>Bacteria</taxon>
        <taxon>Pseudomonadati</taxon>
        <taxon>Pseudomonadota</taxon>
        <taxon>Gammaproteobacteria</taxon>
        <taxon>Thiotrichales</taxon>
        <taxon>Piscirickettsiaceae</taxon>
        <taxon>Methylophaga</taxon>
    </lineage>
</organism>
<dbReference type="InterPro" id="IPR000551">
    <property type="entry name" value="MerR-type_HTH_dom"/>
</dbReference>
<evidence type="ECO:0000256" key="3">
    <source>
        <dbReference type="ARBA" id="ARBA00022491"/>
    </source>
</evidence>
<keyword evidence="9" id="KW-0804">Transcription</keyword>
<dbReference type="PANTHER" id="PTHR30204">
    <property type="entry name" value="REDOX-CYCLING DRUG-SENSING TRANSCRIPTIONAL ACTIVATOR SOXR"/>
    <property type="match status" value="1"/>
</dbReference>
<keyword evidence="8" id="KW-0010">Activator</keyword>
<evidence type="ECO:0000256" key="4">
    <source>
        <dbReference type="ARBA" id="ARBA00022723"/>
    </source>
</evidence>
<dbReference type="PRINTS" id="PR00040">
    <property type="entry name" value="HTHMERR"/>
</dbReference>
<evidence type="ECO:0000256" key="8">
    <source>
        <dbReference type="ARBA" id="ARBA00023159"/>
    </source>
</evidence>
<keyword evidence="2" id="KW-0475">Mercuric resistance</keyword>
<evidence type="ECO:0000256" key="9">
    <source>
        <dbReference type="ARBA" id="ARBA00023163"/>
    </source>
</evidence>
<dbReference type="PANTHER" id="PTHR30204:SF69">
    <property type="entry name" value="MERR-FAMILY TRANSCRIPTIONAL REGULATOR"/>
    <property type="match status" value="1"/>
</dbReference>
<dbReference type="InterPro" id="IPR011794">
    <property type="entry name" value="MerR"/>
</dbReference>
<keyword evidence="4" id="KW-0479">Metal-binding</keyword>
<dbReference type="SMART" id="SM00422">
    <property type="entry name" value="HTH_MERR"/>
    <property type="match status" value="1"/>
</dbReference>
<reference evidence="14" key="1">
    <citation type="submission" date="2016-10" db="EMBL/GenBank/DDBJ databases">
        <authorList>
            <person name="Varghese N."/>
            <person name="Submissions S."/>
        </authorList>
    </citation>
    <scope>NUCLEOTIDE SEQUENCE [LARGE SCALE GENOMIC DNA]</scope>
    <source>
        <strain evidence="14">DSM 11578</strain>
    </source>
</reference>
<feature type="domain" description="HTH merR-type" evidence="12">
    <location>
        <begin position="5"/>
        <end position="73"/>
    </location>
</feature>
<evidence type="ECO:0000256" key="6">
    <source>
        <dbReference type="ARBA" id="ARBA00023015"/>
    </source>
</evidence>
<keyword evidence="6" id="KW-0805">Transcription regulation</keyword>
<keyword evidence="14" id="KW-1185">Reference proteome</keyword>
<evidence type="ECO:0000256" key="2">
    <source>
        <dbReference type="ARBA" id="ARBA00022466"/>
    </source>
</evidence>
<dbReference type="GO" id="GO:0003677">
    <property type="term" value="F:DNA binding"/>
    <property type="evidence" value="ECO:0007669"/>
    <property type="project" value="UniProtKB-KW"/>
</dbReference>
<comment type="function">
    <text evidence="10">Mediates the mercuric-dependent induction of mercury resistance operon. In the absence of mercury MerR represses transcription by binding tightly to the mer operator region; when mercury is present the dimeric complex binds a single ion and becomes a potent transcriptional activator, while remaining bound to the mer site.</text>
</comment>
<dbReference type="InterPro" id="IPR047057">
    <property type="entry name" value="MerR_fam"/>
</dbReference>
<name>A0A1I4BNN3_9GAMM</name>
<dbReference type="PROSITE" id="PS00552">
    <property type="entry name" value="HTH_MERR_1"/>
    <property type="match status" value="1"/>
</dbReference>
<dbReference type="Pfam" id="PF13411">
    <property type="entry name" value="MerR_1"/>
    <property type="match status" value="1"/>
</dbReference>
<dbReference type="Gene3D" id="1.10.1660.10">
    <property type="match status" value="1"/>
</dbReference>
<evidence type="ECO:0000256" key="7">
    <source>
        <dbReference type="ARBA" id="ARBA00023125"/>
    </source>
</evidence>
<dbReference type="InterPro" id="IPR009061">
    <property type="entry name" value="DNA-bd_dom_put_sf"/>
</dbReference>
<dbReference type="Proteomes" id="UP000198924">
    <property type="component" value="Unassembled WGS sequence"/>
</dbReference>
<evidence type="ECO:0000256" key="1">
    <source>
        <dbReference type="ARBA" id="ARBA00017146"/>
    </source>
</evidence>
<keyword evidence="3" id="KW-0678">Repressor</keyword>
<dbReference type="PROSITE" id="PS50937">
    <property type="entry name" value="HTH_MERR_2"/>
    <property type="match status" value="1"/>
</dbReference>
<accession>A0A1I4BNN3</accession>
<feature type="coiled-coil region" evidence="11">
    <location>
        <begin position="83"/>
        <end position="113"/>
    </location>
</feature>
<keyword evidence="11" id="KW-0175">Coiled coil</keyword>
<evidence type="ECO:0000313" key="13">
    <source>
        <dbReference type="EMBL" id="SFK70472.1"/>
    </source>
</evidence>
<dbReference type="GO" id="GO:0003700">
    <property type="term" value="F:DNA-binding transcription factor activity"/>
    <property type="evidence" value="ECO:0007669"/>
    <property type="project" value="InterPro"/>
</dbReference>
<sequence>MKKDSWTIGQFAKQVDVTVETVRYYQRKGLLDTPDSAGGIRRYGQHDLRRLKFIRKAQEAGFTLREIKELIGLDSTQDHHRAYQLAMRRLQELDAKIAEMQQARDSLKRLAGNCAAGGESKPCAILAAFNV</sequence>
<dbReference type="AlphaFoldDB" id="A0A1I4BNN3"/>
<dbReference type="STRING" id="45496.SAMN04488079_12032"/>
<dbReference type="GO" id="GO:0045340">
    <property type="term" value="F:mercury ion binding"/>
    <property type="evidence" value="ECO:0007669"/>
    <property type="project" value="InterPro"/>
</dbReference>
<dbReference type="EMBL" id="FOSH01000020">
    <property type="protein sequence ID" value="SFK70472.1"/>
    <property type="molecule type" value="Genomic_DNA"/>
</dbReference>
<protein>
    <recommendedName>
        <fullName evidence="1">Mercuric resistance operon regulatory protein</fullName>
    </recommendedName>
</protein>
<dbReference type="GO" id="GO:0046689">
    <property type="term" value="P:response to mercury ion"/>
    <property type="evidence" value="ECO:0007669"/>
    <property type="project" value="UniProtKB-KW"/>
</dbReference>
<dbReference type="OrthoDB" id="9808480at2"/>
<dbReference type="CDD" id="cd04783">
    <property type="entry name" value="HTH_MerR1"/>
    <property type="match status" value="1"/>
</dbReference>
<evidence type="ECO:0000256" key="10">
    <source>
        <dbReference type="ARBA" id="ARBA00024874"/>
    </source>
</evidence>
<gene>
    <name evidence="13" type="ORF">SAMN04488079_12032</name>
</gene>